<name>A0ABT4WNP3_PSEFR</name>
<gene>
    <name evidence="7" type="primary">hrpB</name>
    <name evidence="7" type="ORF">PI499_06810</name>
</gene>
<dbReference type="InterPro" id="IPR010225">
    <property type="entry name" value="HrpB"/>
</dbReference>
<keyword evidence="3 7" id="KW-0347">Helicase</keyword>
<dbReference type="PANTHER" id="PTHR43519:SF1">
    <property type="entry name" value="ATP-DEPENDENT RNA HELICASE HRPB"/>
    <property type="match status" value="1"/>
</dbReference>
<dbReference type="Gene3D" id="3.40.50.300">
    <property type="entry name" value="P-loop containing nucleotide triphosphate hydrolases"/>
    <property type="match status" value="2"/>
</dbReference>
<sequence length="833" mass="92026">MISLPIDEVLPALRLALAERHETVLEAPPGAGKTTRVPLALLNEPWLAGQKILMLEPRRLAARAAAERLASELGEKVGETVGYRIRLDSKVGPNTRIEVVTEGILTRRLQHDPSLEGVGLLIFDEFHERSLDADLALALSLNGRELFRDEQPLKILLMSATLEGERLASILDDAPILRSEGRMYPVAMRWGRPFVPGEFIEPRVVQTVLDAINDESGSLLVFLPGQAEIRRVNQQLADALGSRSDILLCPLHGELDLTAQRAAIEPAPKGLRKVVLATNIAETSLTIDGVRVVIDAGLARVPRFDPGSGMTRLDTQRISRASATQRAGRAGRLEPGVCYRLWSEDQHAQLAAYGSAEILQADLAGLALQLARWGVTPEQLIWLDMPPSASYAQARQLLDRLGALHGAKLTPHGEAMAELPAHPRIAHLLLRGQDLGLADMACDIAALLGERDILRGVGADLHSRLALLSGESRAARGGQGGVQRAKQLARQYRGYLRGKARQPVADPDHPRWLGALLALAYPDRVAQQRKPGGAEYRLANGRAALFSEVDGLMKQPWLVIADLGSRQGQREERIYLAAEFDPALLEGVLSEQVSVVDQLDWDEREGVLRAERQRKVGELVLSREPLTGLDEAARTQALINLVRRKGLELLPWTPELRQWQARVALLRQLDLQIQGHSEWPDVSDAALLAGLEDWLGPYLGRVSRLSHFASLDLSSIVHNMLKWPLPQRLEELAPHHIKVPSGSSVRLDYSEHPPILAVRLQELFGLADTPRIAGGRQVVKLHLLSPARRPVQVTQDLANFWRSTYAEVKKDLKGRYPKLFHKLDPWVDSLNKK</sequence>
<keyword evidence="2" id="KW-0378">Hydrolase</keyword>
<dbReference type="Pfam" id="PF24473">
    <property type="entry name" value="CON_HrpB"/>
    <property type="match status" value="1"/>
</dbReference>
<dbReference type="SMART" id="SM00490">
    <property type="entry name" value="HELICc"/>
    <property type="match status" value="1"/>
</dbReference>
<accession>A0ABT4WNP3</accession>
<dbReference type="PROSITE" id="PS51192">
    <property type="entry name" value="HELICASE_ATP_BIND_1"/>
    <property type="match status" value="1"/>
</dbReference>
<dbReference type="InterPro" id="IPR013689">
    <property type="entry name" value="RNA_helicase_ATP-dep_HrpB_C"/>
</dbReference>
<protein>
    <submittedName>
        <fullName evidence="7">ATP-dependent helicase HrpB</fullName>
    </submittedName>
</protein>
<evidence type="ECO:0000259" key="5">
    <source>
        <dbReference type="PROSITE" id="PS51192"/>
    </source>
</evidence>
<dbReference type="InterPro" id="IPR001650">
    <property type="entry name" value="Helicase_C-like"/>
</dbReference>
<dbReference type="GO" id="GO:0004386">
    <property type="term" value="F:helicase activity"/>
    <property type="evidence" value="ECO:0007669"/>
    <property type="project" value="UniProtKB-KW"/>
</dbReference>
<keyword evidence="8" id="KW-1185">Reference proteome</keyword>
<reference evidence="7 8" key="1">
    <citation type="submission" date="2023-01" db="EMBL/GenBank/DDBJ databases">
        <title>Effects of deletion of Siderophore biosynthase gene in Pseudomonas fragi on quorum sensing and spoliage ability.</title>
        <authorList>
            <person name="Cui F."/>
            <person name="Wang D."/>
            <person name="Liu J."/>
            <person name="Wang Q."/>
            <person name="Li T."/>
            <person name="Li J."/>
        </authorList>
    </citation>
    <scope>NUCLEOTIDE SEQUENCE [LARGE SCALE GENOMIC DNA]</scope>
    <source>
        <strain evidence="7 8">MS-10</strain>
    </source>
</reference>
<proteinExistence type="predicted"/>
<dbReference type="CDD" id="cd18791">
    <property type="entry name" value="SF2_C_RHA"/>
    <property type="match status" value="1"/>
</dbReference>
<keyword evidence="4" id="KW-0067">ATP-binding</keyword>
<dbReference type="InterPro" id="IPR007502">
    <property type="entry name" value="Helicase-assoc_dom"/>
</dbReference>
<dbReference type="Pfam" id="PF00271">
    <property type="entry name" value="Helicase_C"/>
    <property type="match status" value="1"/>
</dbReference>
<evidence type="ECO:0000313" key="7">
    <source>
        <dbReference type="EMBL" id="MDA7021594.1"/>
    </source>
</evidence>
<evidence type="ECO:0000256" key="3">
    <source>
        <dbReference type="ARBA" id="ARBA00022806"/>
    </source>
</evidence>
<dbReference type="CDD" id="cd17990">
    <property type="entry name" value="DEXHc_HrpB"/>
    <property type="match status" value="1"/>
</dbReference>
<dbReference type="SUPFAM" id="SSF52540">
    <property type="entry name" value="P-loop containing nucleoside triphosphate hydrolases"/>
    <property type="match status" value="1"/>
</dbReference>
<comment type="caution">
    <text evidence="7">The sequence shown here is derived from an EMBL/GenBank/DDBJ whole genome shotgun (WGS) entry which is preliminary data.</text>
</comment>
<evidence type="ECO:0000256" key="4">
    <source>
        <dbReference type="ARBA" id="ARBA00022840"/>
    </source>
</evidence>
<dbReference type="InterPro" id="IPR027417">
    <property type="entry name" value="P-loop_NTPase"/>
</dbReference>
<feature type="domain" description="Helicase ATP-binding" evidence="5">
    <location>
        <begin position="14"/>
        <end position="180"/>
    </location>
</feature>
<dbReference type="PANTHER" id="PTHR43519">
    <property type="entry name" value="ATP-DEPENDENT RNA HELICASE HRPB"/>
    <property type="match status" value="1"/>
</dbReference>
<dbReference type="RefSeq" id="WP_271350538.1">
    <property type="nucleotide sequence ID" value="NZ_JAQJVI010000006.1"/>
</dbReference>
<dbReference type="InterPro" id="IPR049614">
    <property type="entry name" value="HrpB_DEXH"/>
</dbReference>
<evidence type="ECO:0000256" key="1">
    <source>
        <dbReference type="ARBA" id="ARBA00022741"/>
    </source>
</evidence>
<keyword evidence="1" id="KW-0547">Nucleotide-binding</keyword>
<organism evidence="7 8">
    <name type="scientific">Pseudomonas fragi</name>
    <dbReference type="NCBI Taxonomy" id="296"/>
    <lineage>
        <taxon>Bacteria</taxon>
        <taxon>Pseudomonadati</taxon>
        <taxon>Pseudomonadota</taxon>
        <taxon>Gammaproteobacteria</taxon>
        <taxon>Pseudomonadales</taxon>
        <taxon>Pseudomonadaceae</taxon>
        <taxon>Pseudomonas</taxon>
    </lineage>
</organism>
<dbReference type="InterPro" id="IPR011545">
    <property type="entry name" value="DEAD/DEAH_box_helicase_dom"/>
</dbReference>
<evidence type="ECO:0000259" key="6">
    <source>
        <dbReference type="PROSITE" id="PS51194"/>
    </source>
</evidence>
<dbReference type="InterPro" id="IPR014001">
    <property type="entry name" value="Helicase_ATP-bd"/>
</dbReference>
<dbReference type="Proteomes" id="UP001212337">
    <property type="component" value="Unassembled WGS sequence"/>
</dbReference>
<dbReference type="Pfam" id="PF00270">
    <property type="entry name" value="DEAD"/>
    <property type="match status" value="1"/>
</dbReference>
<dbReference type="PROSITE" id="PS51194">
    <property type="entry name" value="HELICASE_CTER"/>
    <property type="match status" value="1"/>
</dbReference>
<evidence type="ECO:0000256" key="2">
    <source>
        <dbReference type="ARBA" id="ARBA00022801"/>
    </source>
</evidence>
<dbReference type="InterPro" id="IPR056329">
    <property type="entry name" value="CON_HrpB"/>
</dbReference>
<dbReference type="Gene3D" id="1.20.120.1080">
    <property type="match status" value="1"/>
</dbReference>
<dbReference type="SMART" id="SM00487">
    <property type="entry name" value="DEXDc"/>
    <property type="match status" value="1"/>
</dbReference>
<dbReference type="EMBL" id="JAQJVI010000006">
    <property type="protein sequence ID" value="MDA7021594.1"/>
    <property type="molecule type" value="Genomic_DNA"/>
</dbReference>
<feature type="domain" description="Helicase C-terminal" evidence="6">
    <location>
        <begin position="204"/>
        <end position="374"/>
    </location>
</feature>
<dbReference type="NCBIfam" id="TIGR01970">
    <property type="entry name" value="DEAH_box_HrpB"/>
    <property type="match status" value="1"/>
</dbReference>
<dbReference type="SMART" id="SM00847">
    <property type="entry name" value="HA2"/>
    <property type="match status" value="1"/>
</dbReference>
<dbReference type="PIRSF" id="PIRSF005496">
    <property type="entry name" value="ATP_hel_hrpB"/>
    <property type="match status" value="1"/>
</dbReference>
<dbReference type="Pfam" id="PF08482">
    <property type="entry name" value="HrpB_C"/>
    <property type="match status" value="1"/>
</dbReference>
<evidence type="ECO:0000313" key="8">
    <source>
        <dbReference type="Proteomes" id="UP001212337"/>
    </source>
</evidence>